<sequence>MFIKIRYESSWRNSFLEDGKYIGAVSTQKKLKEKGYKPKSITKDTVMGVLNRLIGEQRKLDKARNSSDYYFNDIENILKDEDINDKVNYICNEMVYLRNISGSDDPSGFMGMIKANDPIFTSEFSKSLWGIFYIDIESVCDFCLGAPYDHMENFDFDPTSLMEQFGRLNKLSAINIEGKVKEVFEKLQKIFPDVKYKVTTKNQIKPIAIYASAFYIQIDRLKESYDLRAILSDKGVISGIAKSGIITGKDFMGRYSTGGKKPSWGNPYLPAVFGLGNPLLTKAGGTLEITLNISHEQALDLQDKIDCAGVSSFYLGKKGLAYVEDIRI</sequence>
<protein>
    <recommendedName>
        <fullName evidence="1">Cas5fv helical domain-containing protein</fullName>
    </recommendedName>
</protein>
<dbReference type="CDD" id="cd21143">
    <property type="entry name" value="Cas5fv"/>
    <property type="match status" value="1"/>
</dbReference>
<dbReference type="Proteomes" id="UP000077734">
    <property type="component" value="Unassembled WGS sequence"/>
</dbReference>
<reference evidence="2 3" key="1">
    <citation type="submission" date="2016-03" db="EMBL/GenBank/DDBJ databases">
        <authorList>
            <person name="Heylen K."/>
            <person name="De Vos P."/>
            <person name="Vekeman B."/>
        </authorList>
    </citation>
    <scope>NUCLEOTIDE SEQUENCE [LARGE SCALE GENOMIC DNA]</scope>
    <source>
        <strain evidence="2 3">R-49807</strain>
    </source>
</reference>
<dbReference type="AlphaFoldDB" id="A0AA91D8T7"/>
<feature type="domain" description="Cas5fv helical" evidence="1">
    <location>
        <begin position="103"/>
        <end position="261"/>
    </location>
</feature>
<proteinExistence type="predicted"/>
<dbReference type="EMBL" id="LUUL01000132">
    <property type="protein sequence ID" value="OAI21874.1"/>
    <property type="molecule type" value="Genomic_DNA"/>
</dbReference>
<accession>A0AA91D8T7</accession>
<dbReference type="Pfam" id="PF20158">
    <property type="entry name" value="Cas5fv_helical"/>
    <property type="match status" value="1"/>
</dbReference>
<dbReference type="InterPro" id="IPR047583">
    <property type="entry name" value="Cas5fv"/>
</dbReference>
<gene>
    <name evidence="2" type="ORF">A1356_20280</name>
</gene>
<dbReference type="InterPro" id="IPR045374">
    <property type="entry name" value="Cas5fv_helical"/>
</dbReference>
<evidence type="ECO:0000313" key="3">
    <source>
        <dbReference type="Proteomes" id="UP000077734"/>
    </source>
</evidence>
<comment type="caution">
    <text evidence="2">The sequence shown here is derived from an EMBL/GenBank/DDBJ whole genome shotgun (WGS) entry which is preliminary data.</text>
</comment>
<evidence type="ECO:0000313" key="2">
    <source>
        <dbReference type="EMBL" id="OAI21874.1"/>
    </source>
</evidence>
<dbReference type="RefSeq" id="WP_064030065.1">
    <property type="nucleotide sequence ID" value="NZ_LUUL01000132.1"/>
</dbReference>
<organism evidence="2 3">
    <name type="scientific">Methylomonas koyamae</name>
    <dbReference type="NCBI Taxonomy" id="702114"/>
    <lineage>
        <taxon>Bacteria</taxon>
        <taxon>Pseudomonadati</taxon>
        <taxon>Pseudomonadota</taxon>
        <taxon>Gammaproteobacteria</taxon>
        <taxon>Methylococcales</taxon>
        <taxon>Methylococcaceae</taxon>
        <taxon>Methylomonas</taxon>
    </lineage>
</organism>
<keyword evidence="3" id="KW-1185">Reference proteome</keyword>
<evidence type="ECO:0000259" key="1">
    <source>
        <dbReference type="Pfam" id="PF20158"/>
    </source>
</evidence>
<name>A0AA91D8T7_9GAMM</name>